<dbReference type="Pfam" id="PF16277">
    <property type="entry name" value="DUF4926"/>
    <property type="match status" value="1"/>
</dbReference>
<dbReference type="OrthoDB" id="7307608at2"/>
<dbReference type="EMBL" id="LABY01000007">
    <property type="protein sequence ID" value="KMO43117.1"/>
    <property type="molecule type" value="Genomic_DNA"/>
</dbReference>
<evidence type="ECO:0000313" key="1">
    <source>
        <dbReference type="EMBL" id="KMO43117.1"/>
    </source>
</evidence>
<protein>
    <recommendedName>
        <fullName evidence="3">DUF4926 domain-containing protein</fullName>
    </recommendedName>
</protein>
<dbReference type="PATRIC" id="fig|298794.3.peg.6957"/>
<gene>
    <name evidence="1" type="ORF">VQ02_00965</name>
</gene>
<organism evidence="1 2">
    <name type="scientific">Methylobacterium variabile</name>
    <dbReference type="NCBI Taxonomy" id="298794"/>
    <lineage>
        <taxon>Bacteria</taxon>
        <taxon>Pseudomonadati</taxon>
        <taxon>Pseudomonadota</taxon>
        <taxon>Alphaproteobacteria</taxon>
        <taxon>Hyphomicrobiales</taxon>
        <taxon>Methylobacteriaceae</taxon>
        <taxon>Methylobacterium</taxon>
    </lineage>
</organism>
<evidence type="ECO:0008006" key="3">
    <source>
        <dbReference type="Google" id="ProtNLM"/>
    </source>
</evidence>
<name>A0A0J6TB67_9HYPH</name>
<dbReference type="AlphaFoldDB" id="A0A0J6TB67"/>
<evidence type="ECO:0000313" key="2">
    <source>
        <dbReference type="Proteomes" id="UP000035955"/>
    </source>
</evidence>
<accession>A0A0J6TB67</accession>
<keyword evidence="2" id="KW-1185">Reference proteome</keyword>
<dbReference type="InterPro" id="IPR032568">
    <property type="entry name" value="DUF4926"/>
</dbReference>
<dbReference type="Proteomes" id="UP000035955">
    <property type="component" value="Unassembled WGS sequence"/>
</dbReference>
<reference evidence="1 2" key="1">
    <citation type="submission" date="2015-03" db="EMBL/GenBank/DDBJ databases">
        <title>Genome sequencing of Methylobacterium variabile DSM 16961.</title>
        <authorList>
            <person name="Chaudhry V."/>
            <person name="Patil P.B."/>
        </authorList>
    </citation>
    <scope>NUCLEOTIDE SEQUENCE [LARGE SCALE GENOMIC DNA]</scope>
    <source>
        <strain evidence="1 2">DSM 16961</strain>
    </source>
</reference>
<comment type="caution">
    <text evidence="1">The sequence shown here is derived from an EMBL/GenBank/DDBJ whole genome shotgun (WGS) entry which is preliminary data.</text>
</comment>
<proteinExistence type="predicted"/>
<sequence length="83" mass="8756">MSHVSTTFVLTPDAPSAIRELDTARLLVPVTDDDGREVPAGSVGTVVGVWNQGEAYEVEFVAPFQSLATVEGGRLVRVSDATP</sequence>